<dbReference type="Proteomes" id="UP000015100">
    <property type="component" value="Unassembled WGS sequence"/>
</dbReference>
<name>S8BDE8_DACHA</name>
<proteinExistence type="predicted"/>
<dbReference type="AlphaFoldDB" id="S8BDE8"/>
<dbReference type="EMBL" id="AQGS01000677">
    <property type="protein sequence ID" value="EPS37233.1"/>
    <property type="molecule type" value="Genomic_DNA"/>
</dbReference>
<feature type="chain" id="PRO_5004548982" evidence="1">
    <location>
        <begin position="18"/>
        <end position="118"/>
    </location>
</feature>
<sequence length="118" mass="11739">MTSKFIVLAAISIGTLASPILEHVQPYMDNAVVVGGPDLPAATPAASAPFQRLVLISQCLGGTAGTTTTTKTTTKATTTSTKTTTAAAGSTGISSVVKGSPMGFAVGITGGKLYTHLL</sequence>
<feature type="signal peptide" evidence="1">
    <location>
        <begin position="1"/>
        <end position="17"/>
    </location>
</feature>
<gene>
    <name evidence="2" type="ORF">H072_9087</name>
</gene>
<comment type="caution">
    <text evidence="2">The sequence shown here is derived from an EMBL/GenBank/DDBJ whole genome shotgun (WGS) entry which is preliminary data.</text>
</comment>
<reference evidence="3" key="2">
    <citation type="submission" date="2013-04" db="EMBL/GenBank/DDBJ databases">
        <title>Genomic mechanisms accounting for the adaptation to parasitism in nematode-trapping fungi.</title>
        <authorList>
            <person name="Ahren D.G."/>
        </authorList>
    </citation>
    <scope>NUCLEOTIDE SEQUENCE [LARGE SCALE GENOMIC DNA]</scope>
    <source>
        <strain evidence="3">CBS 200.50</strain>
    </source>
</reference>
<protein>
    <submittedName>
        <fullName evidence="2">Uncharacterized protein</fullName>
    </submittedName>
</protein>
<accession>S8BDE8</accession>
<keyword evidence="3" id="KW-1185">Reference proteome</keyword>
<keyword evidence="1" id="KW-0732">Signal</keyword>
<reference evidence="2 3" key="1">
    <citation type="journal article" date="2013" name="PLoS Genet.">
        <title>Genomic mechanisms accounting for the adaptation to parasitism in nematode-trapping fungi.</title>
        <authorList>
            <person name="Meerupati T."/>
            <person name="Andersson K.M."/>
            <person name="Friman E."/>
            <person name="Kumar D."/>
            <person name="Tunlid A."/>
            <person name="Ahren D."/>
        </authorList>
    </citation>
    <scope>NUCLEOTIDE SEQUENCE [LARGE SCALE GENOMIC DNA]</scope>
    <source>
        <strain evidence="2 3">CBS 200.50</strain>
    </source>
</reference>
<evidence type="ECO:0000313" key="2">
    <source>
        <dbReference type="EMBL" id="EPS37233.1"/>
    </source>
</evidence>
<dbReference type="HOGENOM" id="CLU_2073056_0_0_1"/>
<organism evidence="2 3">
    <name type="scientific">Dactylellina haptotyla (strain CBS 200.50)</name>
    <name type="common">Nematode-trapping fungus</name>
    <name type="synonym">Monacrosporium haptotylum</name>
    <dbReference type="NCBI Taxonomy" id="1284197"/>
    <lineage>
        <taxon>Eukaryota</taxon>
        <taxon>Fungi</taxon>
        <taxon>Dikarya</taxon>
        <taxon>Ascomycota</taxon>
        <taxon>Pezizomycotina</taxon>
        <taxon>Orbiliomycetes</taxon>
        <taxon>Orbiliales</taxon>
        <taxon>Orbiliaceae</taxon>
        <taxon>Dactylellina</taxon>
    </lineage>
</organism>
<evidence type="ECO:0000256" key="1">
    <source>
        <dbReference type="SAM" id="SignalP"/>
    </source>
</evidence>
<evidence type="ECO:0000313" key="3">
    <source>
        <dbReference type="Proteomes" id="UP000015100"/>
    </source>
</evidence>